<dbReference type="PANTHER" id="PTHR32089">
    <property type="entry name" value="METHYL-ACCEPTING CHEMOTAXIS PROTEIN MCPB"/>
    <property type="match status" value="1"/>
</dbReference>
<dbReference type="InterPro" id="IPR029150">
    <property type="entry name" value="dCache_3"/>
</dbReference>
<evidence type="ECO:0000256" key="1">
    <source>
        <dbReference type="ARBA" id="ARBA00004370"/>
    </source>
</evidence>
<dbReference type="InterPro" id="IPR029151">
    <property type="entry name" value="Sensor-like_sf"/>
</dbReference>
<evidence type="ECO:0000256" key="4">
    <source>
        <dbReference type="PROSITE-ProRule" id="PRU00284"/>
    </source>
</evidence>
<feature type="domain" description="HAMP" evidence="8">
    <location>
        <begin position="321"/>
        <end position="375"/>
    </location>
</feature>
<protein>
    <submittedName>
        <fullName evidence="9">Methyl-accepting chemotaxis protein</fullName>
    </submittedName>
</protein>
<proteinExistence type="inferred from homology"/>
<evidence type="ECO:0000259" key="8">
    <source>
        <dbReference type="PROSITE" id="PS50885"/>
    </source>
</evidence>
<evidence type="ECO:0000256" key="2">
    <source>
        <dbReference type="ARBA" id="ARBA00023224"/>
    </source>
</evidence>
<feature type="transmembrane region" description="Helical" evidence="6">
    <location>
        <begin position="296"/>
        <end position="319"/>
    </location>
</feature>
<dbReference type="InterPro" id="IPR004089">
    <property type="entry name" value="MCPsignal_dom"/>
</dbReference>
<comment type="subcellular location">
    <subcellularLocation>
        <location evidence="1">Membrane</location>
    </subcellularLocation>
</comment>
<evidence type="ECO:0000256" key="3">
    <source>
        <dbReference type="ARBA" id="ARBA00029447"/>
    </source>
</evidence>
<keyword evidence="6" id="KW-0472">Membrane</keyword>
<accession>A0ABW8PXZ3</accession>
<dbReference type="Pfam" id="PF14827">
    <property type="entry name" value="dCache_3"/>
    <property type="match status" value="1"/>
</dbReference>
<dbReference type="Pfam" id="PF00015">
    <property type="entry name" value="MCPsignal"/>
    <property type="match status" value="1"/>
</dbReference>
<dbReference type="SUPFAM" id="SSF103190">
    <property type="entry name" value="Sensory domain-like"/>
    <property type="match status" value="1"/>
</dbReference>
<reference evidence="9 10" key="1">
    <citation type="submission" date="2024-02" db="EMBL/GenBank/DDBJ databases">
        <title>Marinospirillum sp. MEB 164 isolated from Lonar lake sediment.</title>
        <authorList>
            <person name="Joshi A."/>
            <person name="Thite S."/>
        </authorList>
    </citation>
    <scope>NUCLEOTIDE SEQUENCE [LARGE SCALE GENOMIC DNA]</scope>
    <source>
        <strain evidence="9 10">MEB164</strain>
    </source>
</reference>
<evidence type="ECO:0000256" key="6">
    <source>
        <dbReference type="SAM" id="Phobius"/>
    </source>
</evidence>
<keyword evidence="10" id="KW-1185">Reference proteome</keyword>
<dbReference type="PROSITE" id="PS50885">
    <property type="entry name" value="HAMP"/>
    <property type="match status" value="2"/>
</dbReference>
<keyword evidence="6" id="KW-0812">Transmembrane</keyword>
<dbReference type="Pfam" id="PF00672">
    <property type="entry name" value="HAMP"/>
    <property type="match status" value="1"/>
</dbReference>
<dbReference type="SMART" id="SM00304">
    <property type="entry name" value="HAMP"/>
    <property type="match status" value="2"/>
</dbReference>
<dbReference type="PROSITE" id="PS50111">
    <property type="entry name" value="CHEMOTAXIS_TRANSDUC_2"/>
    <property type="match status" value="1"/>
</dbReference>
<name>A0ABW8PXZ3_9GAMM</name>
<dbReference type="CDD" id="cd06225">
    <property type="entry name" value="HAMP"/>
    <property type="match status" value="1"/>
</dbReference>
<evidence type="ECO:0000313" key="10">
    <source>
        <dbReference type="Proteomes" id="UP001621714"/>
    </source>
</evidence>
<gene>
    <name evidence="9" type="ORF">V6U78_08855</name>
</gene>
<sequence length="652" mass="72061">MDEQTKKALGLGWRISLWMAALGAIALLLAALAILFLRSTLEATTLERRAQLMGDTLTHRLDTKFDVGLTNAALLAGHAEIIQALHEQNPARAEAVIAQVRAQYRRHTNYQGIQVHLMNAQGQPFVASVARPAPTNQASRGIAQALNGQPHAAFERDTQGNVLIRAFMPVLSQDQVIGVMELTQGVGSISRDYAQDATHYVMLLNRDLLNAQHPAWNNQAFGRFVLANNNWFSDEVVDFTRQAPLESLLEQPHQLGEDYFMVAIPIHDAEGRLLAMHLLGLPAEQLRSVIRQATRLADVMLMAMGLLLLVLMGALMLLIRRLVAQPMEDIALAMRDIAEGQGDLTQRLTVYREDEIGQVARRFNRFAANIQQLVGQIAQQSEAVKQEGDHLDDLTEKTRDGAARQQTDIEQIAAAIHQMSAAANEVAEHAQRTQQVTEEGGNQVEALRETMDQLLASIENQAQESQQAAQDMHELEQQSESIGALVQVIRDITEQTNLLALNAAIEAARAGEHGRGFAVVADEVRTLASRTHQSTETIEATVAGLQQKTRTAVKSINENREHALQSVEWVRTTHQRLNVLTQMMVQVRDMTTQIAAATEQETAATDELGQSIHRIQEVAQDSSANADLSASRAEKLQKLAQSMLELITRFKF</sequence>
<keyword evidence="2 4" id="KW-0807">Transducer</keyword>
<evidence type="ECO:0000256" key="5">
    <source>
        <dbReference type="SAM" id="Coils"/>
    </source>
</evidence>
<keyword evidence="6" id="KW-1133">Transmembrane helix</keyword>
<feature type="coiled-coil region" evidence="5">
    <location>
        <begin position="444"/>
        <end position="478"/>
    </location>
</feature>
<comment type="caution">
    <text evidence="9">The sequence shown here is derived from an EMBL/GenBank/DDBJ whole genome shotgun (WGS) entry which is preliminary data.</text>
</comment>
<dbReference type="SUPFAM" id="SSF58104">
    <property type="entry name" value="Methyl-accepting chemotaxis protein (MCP) signaling domain"/>
    <property type="match status" value="1"/>
</dbReference>
<dbReference type="RefSeq" id="WP_405339555.1">
    <property type="nucleotide sequence ID" value="NZ_JBANFI010000005.1"/>
</dbReference>
<feature type="transmembrane region" description="Helical" evidence="6">
    <location>
        <begin position="15"/>
        <end position="37"/>
    </location>
</feature>
<feature type="domain" description="HAMP" evidence="8">
    <location>
        <begin position="410"/>
        <end position="463"/>
    </location>
</feature>
<feature type="domain" description="Methyl-accepting transducer" evidence="7">
    <location>
        <begin position="380"/>
        <end position="616"/>
    </location>
</feature>
<dbReference type="Proteomes" id="UP001621714">
    <property type="component" value="Unassembled WGS sequence"/>
</dbReference>
<dbReference type="PANTHER" id="PTHR32089:SF112">
    <property type="entry name" value="LYSOZYME-LIKE PROTEIN-RELATED"/>
    <property type="match status" value="1"/>
</dbReference>
<comment type="similarity">
    <text evidence="3">Belongs to the methyl-accepting chemotaxis (MCP) protein family.</text>
</comment>
<evidence type="ECO:0000313" key="9">
    <source>
        <dbReference type="EMBL" id="MFK7161144.1"/>
    </source>
</evidence>
<organism evidence="9 10">
    <name type="scientific">Marinospirillum alkalitolerans</name>
    <dbReference type="NCBI Taxonomy" id="3123374"/>
    <lineage>
        <taxon>Bacteria</taxon>
        <taxon>Pseudomonadati</taxon>
        <taxon>Pseudomonadota</taxon>
        <taxon>Gammaproteobacteria</taxon>
        <taxon>Oceanospirillales</taxon>
        <taxon>Oceanospirillaceae</taxon>
        <taxon>Marinospirillum</taxon>
    </lineage>
</organism>
<dbReference type="Gene3D" id="1.10.287.950">
    <property type="entry name" value="Methyl-accepting chemotaxis protein"/>
    <property type="match status" value="1"/>
</dbReference>
<dbReference type="InterPro" id="IPR003660">
    <property type="entry name" value="HAMP_dom"/>
</dbReference>
<keyword evidence="5" id="KW-0175">Coiled coil</keyword>
<dbReference type="SMART" id="SM00283">
    <property type="entry name" value="MA"/>
    <property type="match status" value="1"/>
</dbReference>
<dbReference type="EMBL" id="JBANFI010000005">
    <property type="protein sequence ID" value="MFK7161144.1"/>
    <property type="molecule type" value="Genomic_DNA"/>
</dbReference>
<evidence type="ECO:0000259" key="7">
    <source>
        <dbReference type="PROSITE" id="PS50111"/>
    </source>
</evidence>